<evidence type="ECO:0000256" key="3">
    <source>
        <dbReference type="ARBA" id="ARBA00023295"/>
    </source>
</evidence>
<dbReference type="CDD" id="cd18822">
    <property type="entry name" value="GH43_CtGH43-like"/>
    <property type="match status" value="1"/>
</dbReference>
<dbReference type="Gene3D" id="2.60.120.260">
    <property type="entry name" value="Galactose-binding domain-like"/>
    <property type="match status" value="1"/>
</dbReference>
<evidence type="ECO:0000256" key="1">
    <source>
        <dbReference type="ARBA" id="ARBA00009865"/>
    </source>
</evidence>
<dbReference type="RefSeq" id="WP_022301239.1">
    <property type="nucleotide sequence ID" value="NZ_CABMFH010000033.1"/>
</dbReference>
<protein>
    <submittedName>
        <fullName evidence="5">Glycoside hydrolase family protein</fullName>
    </submittedName>
    <submittedName>
        <fullName evidence="6">Glycosyl hydrolases family 43</fullName>
    </submittedName>
</protein>
<sequence length="605" mass="67627">MMNLKNQQIKSSLLLVSALFFSLPCFSPFSLIAAEHNNPSTNAITHTATVAEDNSGINIWAITTTEFKLTGEKDVRNVKINWMQREDANLYKIYRDGKLIGEAKGDTYDDYDLPVGKTYTYHIEAYKDGNNKVATTASQTATTFAPTGEVEVYDNINGKYIAKGSADKPGGMKIGNLYFSYKMENIDKVVDEKTLKGWAIFESYSQTGLKDSWSTPRELAFYPNVKFEGIAFRYNKKTNKVVLSAHYEDGPGYTAAKIYLAQITPKGTVEVGTMERPLGHDSRDQSLFVDDDNTAYLLSATNTNSDINIYKLDESWTKPVSLVNTICKGEHRETPAIIKKDGEYYFFSSKASGWYPSQTMYASTTDLGGAWTSLREIGNNSTFGAQFNNIRRIGTDKSTYGVWSYHWGAQYHHKDPDGNFPRVSVASFNQGYASMDYYRYLEFDEKYGIIPVQNGKNLTLNMPVTSQVSGAKGVKADCITDGADLNSSDFFQKSSNSPVGAPHLFVVDMQKNAKISEINLSTRLVNGSEAAYKYTVEGSQDGKSYKMLIDGRTNWQVGFQILPIEDATPYRYLRLRVYGVVNVHTNNSAMWADGIYEFAAFGMPQ</sequence>
<dbReference type="InterPro" id="IPR008979">
    <property type="entry name" value="Galactose-bd-like_sf"/>
</dbReference>
<evidence type="ECO:0000313" key="6">
    <source>
        <dbReference type="EMBL" id="VYT50920.1"/>
    </source>
</evidence>
<dbReference type="InterPro" id="IPR013783">
    <property type="entry name" value="Ig-like_fold"/>
</dbReference>
<dbReference type="InterPro" id="IPR023296">
    <property type="entry name" value="Glyco_hydro_beta-prop_sf"/>
</dbReference>
<accession>A0A6N2XB17</accession>
<keyword evidence="4" id="KW-0732">Signal</keyword>
<dbReference type="Pfam" id="PF04616">
    <property type="entry name" value="Glyco_hydro_43"/>
    <property type="match status" value="1"/>
</dbReference>
<dbReference type="Proteomes" id="UP000095606">
    <property type="component" value="Unassembled WGS sequence"/>
</dbReference>
<proteinExistence type="inferred from homology"/>
<evidence type="ECO:0000313" key="5">
    <source>
        <dbReference type="EMBL" id="CUQ24106.1"/>
    </source>
</evidence>
<dbReference type="GO" id="GO:0005975">
    <property type="term" value="P:carbohydrate metabolic process"/>
    <property type="evidence" value="ECO:0007669"/>
    <property type="project" value="InterPro"/>
</dbReference>
<evidence type="ECO:0000313" key="7">
    <source>
        <dbReference type="Proteomes" id="UP000095606"/>
    </source>
</evidence>
<dbReference type="SUPFAM" id="SSF75005">
    <property type="entry name" value="Arabinanase/levansucrase/invertase"/>
    <property type="match status" value="1"/>
</dbReference>
<dbReference type="GeneID" id="69587827"/>
<reference evidence="6" key="2">
    <citation type="submission" date="2019-11" db="EMBL/GenBank/DDBJ databases">
        <authorList>
            <person name="Feng L."/>
        </authorList>
    </citation>
    <scope>NUCLEOTIDE SEQUENCE</scope>
    <source>
        <strain evidence="6">BfaecisLFYP10</strain>
    </source>
</reference>
<evidence type="ECO:0000256" key="2">
    <source>
        <dbReference type="ARBA" id="ARBA00022801"/>
    </source>
</evidence>
<comment type="similarity">
    <text evidence="1">Belongs to the glycosyl hydrolase 43 family.</text>
</comment>
<dbReference type="PANTHER" id="PTHR22925:SF3">
    <property type="entry name" value="GLYCOSYL HYDROLASE FAMILY PROTEIN 43"/>
    <property type="match status" value="1"/>
</dbReference>
<dbReference type="EMBL" id="CACRSZ010000086">
    <property type="protein sequence ID" value="VYT50920.1"/>
    <property type="molecule type" value="Genomic_DNA"/>
</dbReference>
<evidence type="ECO:0000256" key="4">
    <source>
        <dbReference type="SAM" id="SignalP"/>
    </source>
</evidence>
<dbReference type="PANTHER" id="PTHR22925">
    <property type="entry name" value="GLYCOSYL HYDROLASE 43 FAMILY MEMBER"/>
    <property type="match status" value="1"/>
</dbReference>
<feature type="chain" id="PRO_5036009122" evidence="4">
    <location>
        <begin position="34"/>
        <end position="605"/>
    </location>
</feature>
<dbReference type="Gene3D" id="2.60.40.10">
    <property type="entry name" value="Immunoglobulins"/>
    <property type="match status" value="1"/>
</dbReference>
<dbReference type="GO" id="GO:0004553">
    <property type="term" value="F:hydrolase activity, hydrolyzing O-glycosyl compounds"/>
    <property type="evidence" value="ECO:0007669"/>
    <property type="project" value="InterPro"/>
</dbReference>
<dbReference type="EMBL" id="CZAE01000032">
    <property type="protein sequence ID" value="CUQ24106.1"/>
    <property type="molecule type" value="Genomic_DNA"/>
</dbReference>
<reference evidence="5 7" key="1">
    <citation type="submission" date="2015-09" db="EMBL/GenBank/DDBJ databases">
        <authorList>
            <consortium name="Pathogen Informatics"/>
        </authorList>
    </citation>
    <scope>NUCLEOTIDE SEQUENCE [LARGE SCALE GENOMIC DNA]</scope>
    <source>
        <strain evidence="5 7">2789STDY5834846</strain>
    </source>
</reference>
<dbReference type="InterPro" id="IPR006710">
    <property type="entry name" value="Glyco_hydro_43"/>
</dbReference>
<dbReference type="Gene3D" id="2.115.10.20">
    <property type="entry name" value="Glycosyl hydrolase domain, family 43"/>
    <property type="match status" value="1"/>
</dbReference>
<name>A0A174US11_9BACE</name>
<organism evidence="5 7">
    <name type="scientific">Bacteroides faecis</name>
    <dbReference type="NCBI Taxonomy" id="674529"/>
    <lineage>
        <taxon>Bacteria</taxon>
        <taxon>Pseudomonadati</taxon>
        <taxon>Bacteroidota</taxon>
        <taxon>Bacteroidia</taxon>
        <taxon>Bacteroidales</taxon>
        <taxon>Bacteroidaceae</taxon>
        <taxon>Bacteroides</taxon>
    </lineage>
</organism>
<gene>
    <name evidence="6" type="ORF">BFLFYP10_04059</name>
    <name evidence="5" type="ORF">ERS852461_04678</name>
</gene>
<keyword evidence="3" id="KW-0326">Glycosidase</keyword>
<keyword evidence="2 5" id="KW-0378">Hydrolase</keyword>
<dbReference type="AlphaFoldDB" id="A0A174US11"/>
<accession>A0A174US11</accession>
<dbReference type="SUPFAM" id="SSF49785">
    <property type="entry name" value="Galactose-binding domain-like"/>
    <property type="match status" value="1"/>
</dbReference>
<feature type="signal peptide" evidence="4">
    <location>
        <begin position="1"/>
        <end position="33"/>
    </location>
</feature>